<evidence type="ECO:0000256" key="1">
    <source>
        <dbReference type="ARBA" id="ARBA00004418"/>
    </source>
</evidence>
<evidence type="ECO:0000256" key="4">
    <source>
        <dbReference type="ARBA" id="ARBA00022764"/>
    </source>
</evidence>
<comment type="subcellular location">
    <subcellularLocation>
        <location evidence="1">Periplasm</location>
    </subcellularLocation>
</comment>
<dbReference type="InterPro" id="IPR050465">
    <property type="entry name" value="UPF0194_transport"/>
</dbReference>
<dbReference type="KEGG" id="tmb:Thimo_1672"/>
<evidence type="ECO:0000256" key="5">
    <source>
        <dbReference type="ARBA" id="ARBA00023054"/>
    </source>
</evidence>
<protein>
    <submittedName>
        <fullName evidence="10">Multidrug resistance efflux pump</fullName>
    </submittedName>
</protein>
<dbReference type="InterPro" id="IPR058792">
    <property type="entry name" value="Beta-barrel_RND_2"/>
</dbReference>
<keyword evidence="4" id="KW-0574">Periplasm</keyword>
<dbReference type="Gene3D" id="1.10.287.470">
    <property type="entry name" value="Helix hairpin bin"/>
    <property type="match status" value="1"/>
</dbReference>
<feature type="transmembrane region" description="Helical" evidence="7">
    <location>
        <begin position="24"/>
        <end position="44"/>
    </location>
</feature>
<dbReference type="EMBL" id="CP003051">
    <property type="protein sequence ID" value="AGA90449.1"/>
    <property type="molecule type" value="Genomic_DNA"/>
</dbReference>
<dbReference type="eggNOG" id="COG0845">
    <property type="taxonomic scope" value="Bacteria"/>
</dbReference>
<dbReference type="HOGENOM" id="CLU_018816_6_3_6"/>
<evidence type="ECO:0000256" key="2">
    <source>
        <dbReference type="ARBA" id="ARBA00010602"/>
    </source>
</evidence>
<evidence type="ECO:0000259" key="8">
    <source>
        <dbReference type="Pfam" id="PF25881"/>
    </source>
</evidence>
<dbReference type="PANTHER" id="PTHR32347:SF29">
    <property type="entry name" value="UPF0194 MEMBRANE PROTEIN YBHG"/>
    <property type="match status" value="1"/>
</dbReference>
<reference evidence="10 11" key="1">
    <citation type="submission" date="2011-09" db="EMBL/GenBank/DDBJ databases">
        <title>Complete sequence of chromosome of Thioflavicoccus mobilis 8321.</title>
        <authorList>
            <consortium name="US DOE Joint Genome Institute"/>
            <person name="Lucas S."/>
            <person name="Han J."/>
            <person name="Lapidus A."/>
            <person name="Cheng J.-F."/>
            <person name="Goodwin L."/>
            <person name="Pitluck S."/>
            <person name="Peters L."/>
            <person name="Ovchinnikova G."/>
            <person name="Lu M."/>
            <person name="Detter J.C."/>
            <person name="Han C."/>
            <person name="Tapia R."/>
            <person name="Land M."/>
            <person name="Hauser L."/>
            <person name="Kyrpides N."/>
            <person name="Ivanova N."/>
            <person name="Pagani I."/>
            <person name="Vogl K."/>
            <person name="Liu Z."/>
            <person name="Imhoff J."/>
            <person name="Thiel V."/>
            <person name="Frigaard N.-U."/>
            <person name="Bryant D."/>
            <person name="Woyke T."/>
        </authorList>
    </citation>
    <scope>NUCLEOTIDE SEQUENCE [LARGE SCALE GENOMIC DNA]</scope>
    <source>
        <strain evidence="10 11">8321</strain>
    </source>
</reference>
<evidence type="ECO:0000313" key="11">
    <source>
        <dbReference type="Proteomes" id="UP000010816"/>
    </source>
</evidence>
<dbReference type="OrthoDB" id="9813967at2"/>
<dbReference type="Pfam" id="PF25954">
    <property type="entry name" value="Beta-barrel_RND_2"/>
    <property type="match status" value="1"/>
</dbReference>
<keyword evidence="7" id="KW-0812">Transmembrane</keyword>
<dbReference type="GO" id="GO:0042597">
    <property type="term" value="C:periplasmic space"/>
    <property type="evidence" value="ECO:0007669"/>
    <property type="project" value="UniProtKB-SubCell"/>
</dbReference>
<keyword evidence="7" id="KW-1133">Transmembrane helix</keyword>
<comment type="similarity">
    <text evidence="2">Belongs to the UPF0194 family.</text>
</comment>
<dbReference type="Proteomes" id="UP000010816">
    <property type="component" value="Chromosome"/>
</dbReference>
<dbReference type="PATRIC" id="fig|765912.4.peg.1639"/>
<proteinExistence type="inferred from homology"/>
<dbReference type="STRING" id="765912.Thimo_1672"/>
<keyword evidence="11" id="KW-1185">Reference proteome</keyword>
<name>L0GYQ6_9GAMM</name>
<feature type="coiled-coil region" evidence="6">
    <location>
        <begin position="131"/>
        <end position="158"/>
    </location>
</feature>
<evidence type="ECO:0000256" key="3">
    <source>
        <dbReference type="ARBA" id="ARBA00022729"/>
    </source>
</evidence>
<evidence type="ECO:0000256" key="6">
    <source>
        <dbReference type="SAM" id="Coils"/>
    </source>
</evidence>
<evidence type="ECO:0000259" key="9">
    <source>
        <dbReference type="Pfam" id="PF25954"/>
    </source>
</evidence>
<dbReference type="AlphaFoldDB" id="L0GYQ6"/>
<keyword evidence="5 6" id="KW-0175">Coiled coil</keyword>
<dbReference type="SUPFAM" id="SSF111369">
    <property type="entry name" value="HlyD-like secretion proteins"/>
    <property type="match status" value="1"/>
</dbReference>
<gene>
    <name evidence="10" type="ORF">Thimo_1672</name>
</gene>
<feature type="domain" description="YbhG-like alpha-helical hairpin" evidence="8">
    <location>
        <begin position="97"/>
        <end position="223"/>
    </location>
</feature>
<keyword evidence="7" id="KW-0472">Membrane</keyword>
<organism evidence="10 11">
    <name type="scientific">Thioflavicoccus mobilis 8321</name>
    <dbReference type="NCBI Taxonomy" id="765912"/>
    <lineage>
        <taxon>Bacteria</taxon>
        <taxon>Pseudomonadati</taxon>
        <taxon>Pseudomonadota</taxon>
        <taxon>Gammaproteobacteria</taxon>
        <taxon>Chromatiales</taxon>
        <taxon>Chromatiaceae</taxon>
        <taxon>Thioflavicoccus</taxon>
    </lineage>
</organism>
<accession>L0GYQ6</accession>
<evidence type="ECO:0000256" key="7">
    <source>
        <dbReference type="SAM" id="Phobius"/>
    </source>
</evidence>
<keyword evidence="3" id="KW-0732">Signal</keyword>
<sequence>MGRVHCFPPRNRRLVWSPHLKKKLLALPLLALLVIGVGVILYRAMERQNGDAGRIVLYGNIDLRVTNLAFETNGRILAMPVNEGAAVAPGQLVARLDDRQLTLARDRVAGQLAAQRAQLDKLIAGARPEEIEKLRADLDAAESEAKNMARRAERSRDLADRKLISPQDYDDARTAAEAAKARAGAARAALDLALAGTRAEEIAAARAQVAALEAELALAEVQLGYTRLHALAAGIVQNRILEPGDMASPERPVYTLALTEPVWARVYLAEPDLGRVRPGLPAEVASDSFPGKIYRAWLGYIAPSAEFTPKTVQTTELRADLVYQARVYVCNPQDELRLGMPVTVTLDLAAEPIADPGCGPDAERP</sequence>
<dbReference type="PANTHER" id="PTHR32347">
    <property type="entry name" value="EFFLUX SYSTEM COMPONENT YKNX-RELATED"/>
    <property type="match status" value="1"/>
</dbReference>
<dbReference type="Gene3D" id="2.40.50.100">
    <property type="match status" value="1"/>
</dbReference>
<dbReference type="Gene3D" id="2.40.30.170">
    <property type="match status" value="1"/>
</dbReference>
<dbReference type="InterPro" id="IPR059052">
    <property type="entry name" value="HH_YbhG-like"/>
</dbReference>
<evidence type="ECO:0000313" key="10">
    <source>
        <dbReference type="EMBL" id="AGA90449.1"/>
    </source>
</evidence>
<dbReference type="Pfam" id="PF25881">
    <property type="entry name" value="HH_YBHG"/>
    <property type="match status" value="1"/>
</dbReference>
<feature type="domain" description="CusB-like beta-barrel" evidence="9">
    <location>
        <begin position="261"/>
        <end position="347"/>
    </location>
</feature>